<feature type="region of interest" description="Disordered" evidence="5">
    <location>
        <begin position="178"/>
        <end position="198"/>
    </location>
</feature>
<dbReference type="GO" id="GO:0046872">
    <property type="term" value="F:metal ion binding"/>
    <property type="evidence" value="ECO:0007669"/>
    <property type="project" value="UniProtKB-KW"/>
</dbReference>
<evidence type="ECO:0000256" key="3">
    <source>
        <dbReference type="ARBA" id="ARBA00022801"/>
    </source>
</evidence>
<evidence type="ECO:0000256" key="4">
    <source>
        <dbReference type="ARBA" id="ARBA00022833"/>
    </source>
</evidence>
<organism evidence="6">
    <name type="scientific">marine metagenome</name>
    <dbReference type="NCBI Taxonomy" id="408172"/>
    <lineage>
        <taxon>unclassified sequences</taxon>
        <taxon>metagenomes</taxon>
        <taxon>ecological metagenomes</taxon>
    </lineage>
</organism>
<evidence type="ECO:0000256" key="5">
    <source>
        <dbReference type="SAM" id="MobiDB-lite"/>
    </source>
</evidence>
<comment type="cofactor">
    <cofactor evidence="1">
        <name>Zn(2+)</name>
        <dbReference type="ChEBI" id="CHEBI:29105"/>
    </cofactor>
</comment>
<feature type="non-terminal residue" evidence="6">
    <location>
        <position position="1"/>
    </location>
</feature>
<gene>
    <name evidence="6" type="ORF">METZ01_LOCUS396548</name>
</gene>
<sequence>NVHYDHYIEYCLDICKSVAHAGFDRILIVDGHGSNEHLCEFIARRATIETDALFASTMWTNLVVEVFEEIRESGAGGAAHACELETSAYLYLDASRVQMEKAVDHYGGAAGKEGSAFTSVDLTKGWGPVKVVQWTSGATPHGVSGAATLATKEKGKDIVDAAAENLLGFIREFRTTEKAKRTDHRAVKPKLPTLPSVD</sequence>
<dbReference type="PANTHER" id="PTHR35005:SF1">
    <property type="entry name" value="2-AMINO-5-FORMYLAMINO-6-RIBOSYLAMINOPYRIMIDIN-4(3H)-ONE 5'-MONOPHOSPHATE DEFORMYLASE"/>
    <property type="match status" value="1"/>
</dbReference>
<dbReference type="InterPro" id="IPR024087">
    <property type="entry name" value="Creatininase-like_sf"/>
</dbReference>
<dbReference type="InterPro" id="IPR003785">
    <property type="entry name" value="Creatininase/forma_Hydrolase"/>
</dbReference>
<keyword evidence="3" id="KW-0378">Hydrolase</keyword>
<dbReference type="EMBL" id="UINC01150573">
    <property type="protein sequence ID" value="SVD43694.1"/>
    <property type="molecule type" value="Genomic_DNA"/>
</dbReference>
<proteinExistence type="predicted"/>
<dbReference type="PANTHER" id="PTHR35005">
    <property type="entry name" value="3-DEHYDRO-SCYLLO-INOSOSE HYDROLASE"/>
    <property type="match status" value="1"/>
</dbReference>
<protein>
    <recommendedName>
        <fullName evidence="7">Creatininase</fullName>
    </recommendedName>
</protein>
<dbReference type="AlphaFoldDB" id="A0A382VB33"/>
<accession>A0A382VB33</accession>
<evidence type="ECO:0000256" key="1">
    <source>
        <dbReference type="ARBA" id="ARBA00001947"/>
    </source>
</evidence>
<dbReference type="Pfam" id="PF02633">
    <property type="entry name" value="Creatininase"/>
    <property type="match status" value="1"/>
</dbReference>
<evidence type="ECO:0000313" key="6">
    <source>
        <dbReference type="EMBL" id="SVD43694.1"/>
    </source>
</evidence>
<dbReference type="SUPFAM" id="SSF102215">
    <property type="entry name" value="Creatininase"/>
    <property type="match status" value="1"/>
</dbReference>
<dbReference type="Gene3D" id="3.40.50.10310">
    <property type="entry name" value="Creatininase"/>
    <property type="match status" value="1"/>
</dbReference>
<dbReference type="GO" id="GO:0009231">
    <property type="term" value="P:riboflavin biosynthetic process"/>
    <property type="evidence" value="ECO:0007669"/>
    <property type="project" value="TreeGrafter"/>
</dbReference>
<keyword evidence="2" id="KW-0479">Metal-binding</keyword>
<reference evidence="6" key="1">
    <citation type="submission" date="2018-05" db="EMBL/GenBank/DDBJ databases">
        <authorList>
            <person name="Lanie J.A."/>
            <person name="Ng W.-L."/>
            <person name="Kazmierczak K.M."/>
            <person name="Andrzejewski T.M."/>
            <person name="Davidsen T.M."/>
            <person name="Wayne K.J."/>
            <person name="Tettelin H."/>
            <person name="Glass J.I."/>
            <person name="Rusch D."/>
            <person name="Podicherti R."/>
            <person name="Tsui H.-C.T."/>
            <person name="Winkler M.E."/>
        </authorList>
    </citation>
    <scope>NUCLEOTIDE SEQUENCE</scope>
</reference>
<keyword evidence="4" id="KW-0862">Zinc</keyword>
<dbReference type="GO" id="GO:0016811">
    <property type="term" value="F:hydrolase activity, acting on carbon-nitrogen (but not peptide) bonds, in linear amides"/>
    <property type="evidence" value="ECO:0007669"/>
    <property type="project" value="TreeGrafter"/>
</dbReference>
<evidence type="ECO:0008006" key="7">
    <source>
        <dbReference type="Google" id="ProtNLM"/>
    </source>
</evidence>
<evidence type="ECO:0000256" key="2">
    <source>
        <dbReference type="ARBA" id="ARBA00022723"/>
    </source>
</evidence>
<name>A0A382VB33_9ZZZZ</name>